<dbReference type="Pfam" id="PF13622">
    <property type="entry name" value="4HBT_3"/>
    <property type="match status" value="1"/>
</dbReference>
<dbReference type="InterPro" id="IPR049450">
    <property type="entry name" value="ACOT8-like_C"/>
</dbReference>
<comment type="caution">
    <text evidence="3">The sequence shown here is derived from an EMBL/GenBank/DDBJ whole genome shotgun (WGS) entry which is preliminary data.</text>
</comment>
<dbReference type="Gene3D" id="2.40.160.210">
    <property type="entry name" value="Acyl-CoA thioesterase, double hotdog domain"/>
    <property type="match status" value="1"/>
</dbReference>
<evidence type="ECO:0000313" key="3">
    <source>
        <dbReference type="EMBL" id="MCP2162312.1"/>
    </source>
</evidence>
<reference evidence="3 4" key="1">
    <citation type="submission" date="2022-06" db="EMBL/GenBank/DDBJ databases">
        <title>Genomic Encyclopedia of Archaeal and Bacterial Type Strains, Phase II (KMG-II): from individual species to whole genera.</title>
        <authorList>
            <person name="Goeker M."/>
        </authorList>
    </citation>
    <scope>NUCLEOTIDE SEQUENCE [LARGE SCALE GENOMIC DNA]</scope>
    <source>
        <strain evidence="3 4">DSM 45037</strain>
    </source>
</reference>
<dbReference type="InterPro" id="IPR042171">
    <property type="entry name" value="Acyl-CoA_hotdog"/>
</dbReference>
<sequence length="261" mass="27212">MTSLAEIVSRVDATTPVAVPDTWTQGRTAYGGLTAALSVTAARQAIGDDPTPLRSGHFAFTAPATDSVALTGTVLRQGRSVSSVSVQAVSQGQVAAQSTVVFARPRPSAVVHDLLHAPDVPDADSCPPFADADAPRPAFAVNFDMRRAGGGGPLDPAGAPRYLAWVRHRDAAGVDPYVALIALGDALPPAATAVFEDWAPVSTITWDVHVCRDDLVDGSGWFLIDSDGDHAAGGYSHQTMRVYDADRRAVLVATQTVAVFA</sequence>
<evidence type="ECO:0000313" key="4">
    <source>
        <dbReference type="Proteomes" id="UP001205740"/>
    </source>
</evidence>
<dbReference type="EMBL" id="JAMTCG010000006">
    <property type="protein sequence ID" value="MCP2162312.1"/>
    <property type="molecule type" value="Genomic_DNA"/>
</dbReference>
<dbReference type="Pfam" id="PF20789">
    <property type="entry name" value="4HBT_3C"/>
    <property type="match status" value="1"/>
</dbReference>
<keyword evidence="4" id="KW-1185">Reference proteome</keyword>
<protein>
    <submittedName>
        <fullName evidence="3">Acyl-CoA thioesterase</fullName>
    </submittedName>
</protein>
<dbReference type="SUPFAM" id="SSF54637">
    <property type="entry name" value="Thioesterase/thiol ester dehydrase-isomerase"/>
    <property type="match status" value="2"/>
</dbReference>
<feature type="domain" description="Acyl-CoA thioesterase-like C-terminal" evidence="2">
    <location>
        <begin position="124"/>
        <end position="259"/>
    </location>
</feature>
<accession>A0ABT1H6E1</accession>
<gene>
    <name evidence="3" type="ORF">LX12_003516</name>
</gene>
<dbReference type="RefSeq" id="WP_253655867.1">
    <property type="nucleotide sequence ID" value="NZ_BAAAOE010000005.1"/>
</dbReference>
<name>A0ABT1H6E1_9NOCA</name>
<evidence type="ECO:0000259" key="2">
    <source>
        <dbReference type="Pfam" id="PF20789"/>
    </source>
</evidence>
<evidence type="ECO:0000259" key="1">
    <source>
        <dbReference type="Pfam" id="PF13622"/>
    </source>
</evidence>
<dbReference type="InterPro" id="IPR049449">
    <property type="entry name" value="TesB_ACOT8-like_N"/>
</dbReference>
<dbReference type="Proteomes" id="UP001205740">
    <property type="component" value="Unassembled WGS sequence"/>
</dbReference>
<feature type="domain" description="Acyl-CoA thioesterase-like N-terminal HotDog" evidence="1">
    <location>
        <begin position="20"/>
        <end position="103"/>
    </location>
</feature>
<organism evidence="3 4">
    <name type="scientific">Williamsia serinedens</name>
    <dbReference type="NCBI Taxonomy" id="391736"/>
    <lineage>
        <taxon>Bacteria</taxon>
        <taxon>Bacillati</taxon>
        <taxon>Actinomycetota</taxon>
        <taxon>Actinomycetes</taxon>
        <taxon>Mycobacteriales</taxon>
        <taxon>Nocardiaceae</taxon>
        <taxon>Williamsia</taxon>
    </lineage>
</organism>
<proteinExistence type="predicted"/>
<dbReference type="InterPro" id="IPR029069">
    <property type="entry name" value="HotDog_dom_sf"/>
</dbReference>